<feature type="non-terminal residue" evidence="1">
    <location>
        <position position="1"/>
    </location>
</feature>
<dbReference type="EMBL" id="LAZR01065269">
    <property type="protein sequence ID" value="KKK55895.1"/>
    <property type="molecule type" value="Genomic_DNA"/>
</dbReference>
<proteinExistence type="predicted"/>
<gene>
    <name evidence="1" type="ORF">LCGC14_3069970</name>
</gene>
<dbReference type="AlphaFoldDB" id="A0A0F8X4T5"/>
<reference evidence="1" key="1">
    <citation type="journal article" date="2015" name="Nature">
        <title>Complex archaea that bridge the gap between prokaryotes and eukaryotes.</title>
        <authorList>
            <person name="Spang A."/>
            <person name="Saw J.H."/>
            <person name="Jorgensen S.L."/>
            <person name="Zaremba-Niedzwiedzka K."/>
            <person name="Martijn J."/>
            <person name="Lind A.E."/>
            <person name="van Eijk R."/>
            <person name="Schleper C."/>
            <person name="Guy L."/>
            <person name="Ettema T.J."/>
        </authorList>
    </citation>
    <scope>NUCLEOTIDE SEQUENCE</scope>
</reference>
<evidence type="ECO:0000313" key="1">
    <source>
        <dbReference type="EMBL" id="KKK55895.1"/>
    </source>
</evidence>
<feature type="non-terminal residue" evidence="1">
    <location>
        <position position="352"/>
    </location>
</feature>
<accession>A0A0F8X4T5</accession>
<protein>
    <submittedName>
        <fullName evidence="1">Uncharacterized protein</fullName>
    </submittedName>
</protein>
<comment type="caution">
    <text evidence="1">The sequence shown here is derived from an EMBL/GenBank/DDBJ whole genome shotgun (WGS) entry which is preliminary data.</text>
</comment>
<organism evidence="1">
    <name type="scientific">marine sediment metagenome</name>
    <dbReference type="NCBI Taxonomy" id="412755"/>
    <lineage>
        <taxon>unclassified sequences</taxon>
        <taxon>metagenomes</taxon>
        <taxon>ecological metagenomes</taxon>
    </lineage>
</organism>
<name>A0A0F8X4T5_9ZZZZ</name>
<sequence>NGYYDIRFTSIDLAGNVKNDILQSIYFDNFFPQITSINEQIYANNENIYNTTIYNELYINDEEYITISAHDLTFDNFDWSSDPPLAAQLGVNDITMYYTYPLTWHNISIAGSLNYGQLVYEITGYGDPVNINTQNIVGIQQLKIAGYSVNDFTVMLDGSSLLIKIGNRYRYLLSPQFTNNISVQFYEFIPGNNVGLIFNTITKKWDLTSSGLNYFNISKYLTLIEGDQFQFWVIAEDGLGNQLHSRKITGIYDNFIGQNPIEEQNLFNWNLGTTSIPDVAGVLIFGSDNYTDSTIQISASSILLDISGEEDIGRIYIYGSEDEVIWKIVGRTYYSGEENFWNYYWNGDILET</sequence>